<gene>
    <name evidence="2" type="ORF">CDD80_5850</name>
</gene>
<organism evidence="2 3">
    <name type="scientific">Ophiocordyceps camponoti-rufipedis</name>
    <dbReference type="NCBI Taxonomy" id="2004952"/>
    <lineage>
        <taxon>Eukaryota</taxon>
        <taxon>Fungi</taxon>
        <taxon>Dikarya</taxon>
        <taxon>Ascomycota</taxon>
        <taxon>Pezizomycotina</taxon>
        <taxon>Sordariomycetes</taxon>
        <taxon>Hypocreomycetidae</taxon>
        <taxon>Hypocreales</taxon>
        <taxon>Ophiocordycipitaceae</taxon>
        <taxon>Ophiocordyceps</taxon>
    </lineage>
</organism>
<evidence type="ECO:0000256" key="1">
    <source>
        <dbReference type="SAM" id="MobiDB-lite"/>
    </source>
</evidence>
<accession>A0A2C5ZDA3</accession>
<keyword evidence="3" id="KW-1185">Reference proteome</keyword>
<comment type="caution">
    <text evidence="2">The sequence shown here is derived from an EMBL/GenBank/DDBJ whole genome shotgun (WGS) entry which is preliminary data.</text>
</comment>
<feature type="compositionally biased region" description="Polar residues" evidence="1">
    <location>
        <begin position="66"/>
        <end position="82"/>
    </location>
</feature>
<sequence length="105" mass="11794">MNDSIGCEQEQRRTAEPGVLMTRALTKATRLDRRWITAADEVNEQGNSFSSADGPEKSTSEEGASLKQQQRNRAVPSPTDQAKTQERDKDNRTGKRERKKEAHHG</sequence>
<dbReference type="AlphaFoldDB" id="A0A2C5ZDA3"/>
<evidence type="ECO:0000313" key="3">
    <source>
        <dbReference type="Proteomes" id="UP000226431"/>
    </source>
</evidence>
<name>A0A2C5ZDA3_9HYPO</name>
<reference evidence="2 3" key="1">
    <citation type="submission" date="2017-06" db="EMBL/GenBank/DDBJ databases">
        <title>Ant-infecting Ophiocordyceps genomes reveal a high diversity of potential behavioral manipulation genes and a possible major role for enterotoxins.</title>
        <authorList>
            <person name="De Bekker C."/>
            <person name="Evans H.C."/>
            <person name="Brachmann A."/>
            <person name="Hughes D.P."/>
        </authorList>
    </citation>
    <scope>NUCLEOTIDE SEQUENCE [LARGE SCALE GENOMIC DNA]</scope>
    <source>
        <strain evidence="2 3">Map16</strain>
    </source>
</reference>
<feature type="compositionally biased region" description="Basic residues" evidence="1">
    <location>
        <begin position="95"/>
        <end position="105"/>
    </location>
</feature>
<protein>
    <submittedName>
        <fullName evidence="2">Uncharacterized protein</fullName>
    </submittedName>
</protein>
<proteinExistence type="predicted"/>
<dbReference type="EMBL" id="NJES01000060">
    <property type="protein sequence ID" value="PHH78997.1"/>
    <property type="molecule type" value="Genomic_DNA"/>
</dbReference>
<dbReference type="Proteomes" id="UP000226431">
    <property type="component" value="Unassembled WGS sequence"/>
</dbReference>
<evidence type="ECO:0000313" key="2">
    <source>
        <dbReference type="EMBL" id="PHH78997.1"/>
    </source>
</evidence>
<feature type="compositionally biased region" description="Basic and acidic residues" evidence="1">
    <location>
        <begin position="83"/>
        <end position="94"/>
    </location>
</feature>
<feature type="region of interest" description="Disordered" evidence="1">
    <location>
        <begin position="39"/>
        <end position="105"/>
    </location>
</feature>